<evidence type="ECO:0000313" key="7">
    <source>
        <dbReference type="Proteomes" id="UP000274033"/>
    </source>
</evidence>
<dbReference type="Gene3D" id="3.30.450.40">
    <property type="match status" value="1"/>
</dbReference>
<dbReference type="PANTHER" id="PTHR30136:SF24">
    <property type="entry name" value="HTH-TYPE TRANSCRIPTIONAL REPRESSOR ALLR"/>
    <property type="match status" value="1"/>
</dbReference>
<feature type="domain" description="IclR-ED" evidence="5">
    <location>
        <begin position="64"/>
        <end position="242"/>
    </location>
</feature>
<dbReference type="EMBL" id="RRCT01000011">
    <property type="protein sequence ID" value="RQW74250.1"/>
    <property type="molecule type" value="Genomic_DNA"/>
</dbReference>
<dbReference type="InterPro" id="IPR050707">
    <property type="entry name" value="HTH_MetabolicPath_Reg"/>
</dbReference>
<protein>
    <submittedName>
        <fullName evidence="6">IclR family transcriptional regulator</fullName>
    </submittedName>
</protein>
<organism evidence="6 7">
    <name type="scientific">Lysinibacillus composti</name>
    <dbReference type="NCBI Taxonomy" id="720633"/>
    <lineage>
        <taxon>Bacteria</taxon>
        <taxon>Bacillati</taxon>
        <taxon>Bacillota</taxon>
        <taxon>Bacilli</taxon>
        <taxon>Bacillales</taxon>
        <taxon>Bacillaceae</taxon>
        <taxon>Lysinibacillus</taxon>
    </lineage>
</organism>
<dbReference type="Proteomes" id="UP000274033">
    <property type="component" value="Unassembled WGS sequence"/>
</dbReference>
<dbReference type="GO" id="GO:0003677">
    <property type="term" value="F:DNA binding"/>
    <property type="evidence" value="ECO:0007669"/>
    <property type="project" value="UniProtKB-KW"/>
</dbReference>
<dbReference type="GO" id="GO:0003700">
    <property type="term" value="F:DNA-binding transcription factor activity"/>
    <property type="evidence" value="ECO:0007669"/>
    <property type="project" value="TreeGrafter"/>
</dbReference>
<proteinExistence type="predicted"/>
<dbReference type="Pfam" id="PF01614">
    <property type="entry name" value="IclR_C"/>
    <property type="match status" value="1"/>
</dbReference>
<dbReference type="SUPFAM" id="SSF55781">
    <property type="entry name" value="GAF domain-like"/>
    <property type="match status" value="1"/>
</dbReference>
<dbReference type="SMART" id="SM00346">
    <property type="entry name" value="HTH_ICLR"/>
    <property type="match status" value="1"/>
</dbReference>
<dbReference type="InterPro" id="IPR036388">
    <property type="entry name" value="WH-like_DNA-bd_sf"/>
</dbReference>
<dbReference type="PROSITE" id="PS51077">
    <property type="entry name" value="HTH_ICLR"/>
    <property type="match status" value="1"/>
</dbReference>
<dbReference type="Gene3D" id="1.10.10.10">
    <property type="entry name" value="Winged helix-like DNA-binding domain superfamily/Winged helix DNA-binding domain"/>
    <property type="match status" value="1"/>
</dbReference>
<feature type="domain" description="HTH iclR-type" evidence="4">
    <location>
        <begin position="1"/>
        <end position="63"/>
    </location>
</feature>
<keyword evidence="7" id="KW-1185">Reference proteome</keyword>
<dbReference type="InterPro" id="IPR029016">
    <property type="entry name" value="GAF-like_dom_sf"/>
</dbReference>
<dbReference type="Pfam" id="PF09339">
    <property type="entry name" value="HTH_IclR"/>
    <property type="match status" value="1"/>
</dbReference>
<dbReference type="PROSITE" id="PS51078">
    <property type="entry name" value="ICLR_ED"/>
    <property type="match status" value="1"/>
</dbReference>
<dbReference type="PANTHER" id="PTHR30136">
    <property type="entry name" value="HELIX-TURN-HELIX TRANSCRIPTIONAL REGULATOR, ICLR FAMILY"/>
    <property type="match status" value="1"/>
</dbReference>
<evidence type="ECO:0000313" key="6">
    <source>
        <dbReference type="EMBL" id="RQW74250.1"/>
    </source>
</evidence>
<dbReference type="SUPFAM" id="SSF46785">
    <property type="entry name" value="Winged helix' DNA-binding domain"/>
    <property type="match status" value="1"/>
</dbReference>
<dbReference type="GO" id="GO:0045892">
    <property type="term" value="P:negative regulation of DNA-templated transcription"/>
    <property type="evidence" value="ECO:0007669"/>
    <property type="project" value="TreeGrafter"/>
</dbReference>
<keyword evidence="2" id="KW-0238">DNA-binding</keyword>
<evidence type="ECO:0000256" key="2">
    <source>
        <dbReference type="ARBA" id="ARBA00023125"/>
    </source>
</evidence>
<dbReference type="OrthoDB" id="9791752at2"/>
<dbReference type="AlphaFoldDB" id="A0A3N9UD43"/>
<evidence type="ECO:0000259" key="4">
    <source>
        <dbReference type="PROSITE" id="PS51077"/>
    </source>
</evidence>
<dbReference type="InterPro" id="IPR005471">
    <property type="entry name" value="Tscrpt_reg_IclR_N"/>
</dbReference>
<dbReference type="InterPro" id="IPR011991">
    <property type="entry name" value="ArsR-like_HTH"/>
</dbReference>
<comment type="caution">
    <text evidence="6">The sequence shown here is derived from an EMBL/GenBank/DDBJ whole genome shotgun (WGS) entry which is preliminary data.</text>
</comment>
<evidence type="ECO:0000256" key="1">
    <source>
        <dbReference type="ARBA" id="ARBA00023015"/>
    </source>
</evidence>
<sequence>MQTIDRAMDIIRVLSKNAQGLPITELSKECGLPLSTMHRLLKSLEENGLIQQNEKTKEYGMGTLWLEYGLQMYDSMDFTSHIRTEMEKLMHIVKESIYYNKPVSGIESLILERIDSPENAIRVFDKIGLRIPMNIGAANKTMLAHMNKVKSDQFINALIPEEEKSSFYEQLHEIKANGYGISRGERTEGTISIAAPVFNHSGDIEGAISIGCVSFNMTDERLQFLIEYVLESGKRISKNLAYNG</sequence>
<evidence type="ECO:0000256" key="3">
    <source>
        <dbReference type="ARBA" id="ARBA00023163"/>
    </source>
</evidence>
<name>A0A3N9UD43_9BACI</name>
<keyword evidence="3" id="KW-0804">Transcription</keyword>
<reference evidence="6 7" key="1">
    <citation type="journal article" date="2013" name="J. Microbiol.">
        <title>Lysinibacillus chungkukjangi sp. nov., isolated from Chungkukjang, Korean fermented soybean food.</title>
        <authorList>
            <person name="Kim S.J."/>
            <person name="Jang Y.H."/>
            <person name="Hamada M."/>
            <person name="Ahn J.H."/>
            <person name="Weon H.Y."/>
            <person name="Suzuki K."/>
            <person name="Whang K.S."/>
            <person name="Kwon S.W."/>
        </authorList>
    </citation>
    <scope>NUCLEOTIDE SEQUENCE [LARGE SCALE GENOMIC DNA]</scope>
    <source>
        <strain evidence="6 7">MCCC 1A12701</strain>
    </source>
</reference>
<keyword evidence="1" id="KW-0805">Transcription regulation</keyword>
<accession>A0A3N9UD43</accession>
<dbReference type="InterPro" id="IPR036390">
    <property type="entry name" value="WH_DNA-bd_sf"/>
</dbReference>
<gene>
    <name evidence="6" type="ORF">EBB45_12680</name>
</gene>
<evidence type="ECO:0000259" key="5">
    <source>
        <dbReference type="PROSITE" id="PS51078"/>
    </source>
</evidence>
<dbReference type="CDD" id="cd00090">
    <property type="entry name" value="HTH_ARSR"/>
    <property type="match status" value="1"/>
</dbReference>
<dbReference type="InterPro" id="IPR014757">
    <property type="entry name" value="Tscrpt_reg_IclR_C"/>
</dbReference>